<organism evidence="2 3">
    <name type="scientific">Wuchereria bancrofti</name>
    <dbReference type="NCBI Taxonomy" id="6293"/>
    <lineage>
        <taxon>Eukaryota</taxon>
        <taxon>Metazoa</taxon>
        <taxon>Ecdysozoa</taxon>
        <taxon>Nematoda</taxon>
        <taxon>Chromadorea</taxon>
        <taxon>Rhabditida</taxon>
        <taxon>Spirurina</taxon>
        <taxon>Spiruromorpha</taxon>
        <taxon>Filarioidea</taxon>
        <taxon>Onchocercidae</taxon>
        <taxon>Wuchereria</taxon>
    </lineage>
</organism>
<name>J9FBP0_WUCBA</name>
<evidence type="ECO:0000256" key="1">
    <source>
        <dbReference type="SAM" id="MobiDB-lite"/>
    </source>
</evidence>
<dbReference type="AlphaFoldDB" id="J9FBP0"/>
<feature type="compositionally biased region" description="Low complexity" evidence="1">
    <location>
        <begin position="80"/>
        <end position="101"/>
    </location>
</feature>
<evidence type="ECO:0000313" key="2">
    <source>
        <dbReference type="EMBL" id="EJW84774.1"/>
    </source>
</evidence>
<sequence length="101" mass="10974">MLIIIIYKDSREPIPSQQKDPFAGIEIDVNSSEDVTPKTKDIHIEGISGLETVDLSPTSTTTNIFDGGEVSVKIQDEIEQSSSTTESIITNTDTTSMINSN</sequence>
<dbReference type="EMBL" id="ADBV01001467">
    <property type="protein sequence ID" value="EJW84774.1"/>
    <property type="molecule type" value="Genomic_DNA"/>
</dbReference>
<accession>J9FBP0</accession>
<feature type="region of interest" description="Disordered" evidence="1">
    <location>
        <begin position="78"/>
        <end position="101"/>
    </location>
</feature>
<evidence type="ECO:0000313" key="3">
    <source>
        <dbReference type="Proteomes" id="UP000004810"/>
    </source>
</evidence>
<reference evidence="3" key="1">
    <citation type="submission" date="2012-08" db="EMBL/GenBank/DDBJ databases">
        <title>The Genome Sequence of Wuchereria bancrofti.</title>
        <authorList>
            <person name="Nutman T.B."/>
            <person name="Fink D.L."/>
            <person name="Russ C."/>
            <person name="Young S."/>
            <person name="Zeng Q."/>
            <person name="Koehrsen M."/>
            <person name="Alvarado L."/>
            <person name="Berlin A."/>
            <person name="Chapman S.B."/>
            <person name="Chen Z."/>
            <person name="Freedman E."/>
            <person name="Gellesch M."/>
            <person name="Goldberg J."/>
            <person name="Griggs A."/>
            <person name="Gujja S."/>
            <person name="Heilman E.R."/>
            <person name="Heiman D."/>
            <person name="Hepburn T."/>
            <person name="Howarth C."/>
            <person name="Jen D."/>
            <person name="Larson L."/>
            <person name="Lewis B."/>
            <person name="Mehta T."/>
            <person name="Park D."/>
            <person name="Pearson M."/>
            <person name="Roberts A."/>
            <person name="Saif S."/>
            <person name="Shea T."/>
            <person name="Shenoy N."/>
            <person name="Sisk P."/>
            <person name="Stolte C."/>
            <person name="Sykes S."/>
            <person name="Walk T."/>
            <person name="White J."/>
            <person name="Yandava C."/>
            <person name="Haas B."/>
            <person name="Henn M.R."/>
            <person name="Nusbaum C."/>
            <person name="Birren B."/>
        </authorList>
    </citation>
    <scope>NUCLEOTIDE SEQUENCE [LARGE SCALE GENOMIC DNA]</scope>
    <source>
        <strain evidence="3">NA</strain>
    </source>
</reference>
<protein>
    <submittedName>
        <fullName evidence="2">Uncharacterized protein</fullName>
    </submittedName>
</protein>
<proteinExistence type="predicted"/>
<gene>
    <name evidence="2" type="ORF">WUBG_04317</name>
</gene>
<dbReference type="Proteomes" id="UP000004810">
    <property type="component" value="Unassembled WGS sequence"/>
</dbReference>
<comment type="caution">
    <text evidence="2">The sequence shown here is derived from an EMBL/GenBank/DDBJ whole genome shotgun (WGS) entry which is preliminary data.</text>
</comment>